<organism evidence="5 6">
    <name type="scientific">Chitiniphilus eburneus</name>
    <dbReference type="NCBI Taxonomy" id="2571148"/>
    <lineage>
        <taxon>Bacteria</taxon>
        <taxon>Pseudomonadati</taxon>
        <taxon>Pseudomonadota</taxon>
        <taxon>Betaproteobacteria</taxon>
        <taxon>Neisseriales</taxon>
        <taxon>Chitinibacteraceae</taxon>
        <taxon>Chitiniphilus</taxon>
    </lineage>
</organism>
<keyword evidence="1" id="KW-0677">Repeat</keyword>
<feature type="region of interest" description="Disordered" evidence="4">
    <location>
        <begin position="1"/>
        <end position="31"/>
    </location>
</feature>
<keyword evidence="6" id="KW-1185">Reference proteome</keyword>
<dbReference type="PANTHER" id="PTHR45586:SF1">
    <property type="entry name" value="LIPOPOLYSACCHARIDE ASSEMBLY PROTEIN B"/>
    <property type="match status" value="1"/>
</dbReference>
<dbReference type="InterPro" id="IPR051012">
    <property type="entry name" value="CellSynth/LPSAsmb/PSIAsmb"/>
</dbReference>
<comment type="caution">
    <text evidence="5">The sequence shown here is derived from an EMBL/GenBank/DDBJ whole genome shotgun (WGS) entry which is preliminary data.</text>
</comment>
<dbReference type="OrthoDB" id="9814042at2"/>
<dbReference type="SMART" id="SM00028">
    <property type="entry name" value="TPR"/>
    <property type="match status" value="3"/>
</dbReference>
<gene>
    <name evidence="5" type="primary">pilW</name>
    <name evidence="5" type="ORF">FAZ21_05830</name>
</gene>
<dbReference type="AlphaFoldDB" id="A0A4U0QJP8"/>
<feature type="repeat" description="TPR" evidence="3">
    <location>
        <begin position="170"/>
        <end position="203"/>
    </location>
</feature>
<dbReference type="SUPFAM" id="SSF48452">
    <property type="entry name" value="TPR-like"/>
    <property type="match status" value="1"/>
</dbReference>
<name>A0A4U0QJP8_9NEIS</name>
<accession>A0A4U0QJP8</accession>
<evidence type="ECO:0000313" key="5">
    <source>
        <dbReference type="EMBL" id="TJZ76294.1"/>
    </source>
</evidence>
<reference evidence="5 6" key="1">
    <citation type="submission" date="2019-04" db="EMBL/GenBank/DDBJ databases">
        <title>Chitiniphilus eburnea sp. nov., a novel chitinolytic bacterium isolated from aquaculture sludge.</title>
        <authorList>
            <person name="Sheng M."/>
        </authorList>
    </citation>
    <scope>NUCLEOTIDE SEQUENCE [LARGE SCALE GENOMIC DNA]</scope>
    <source>
        <strain evidence="5 6">HX-2-15</strain>
    </source>
</reference>
<evidence type="ECO:0000256" key="3">
    <source>
        <dbReference type="PROSITE-ProRule" id="PRU00339"/>
    </source>
</evidence>
<dbReference type="PANTHER" id="PTHR45586">
    <property type="entry name" value="TPR REPEAT-CONTAINING PROTEIN PA4667"/>
    <property type="match status" value="1"/>
</dbReference>
<evidence type="ECO:0000256" key="4">
    <source>
        <dbReference type="SAM" id="MobiDB-lite"/>
    </source>
</evidence>
<dbReference type="Pfam" id="PF14559">
    <property type="entry name" value="TPR_19"/>
    <property type="match status" value="1"/>
</dbReference>
<dbReference type="PROSITE" id="PS50005">
    <property type="entry name" value="TPR"/>
    <property type="match status" value="3"/>
</dbReference>
<dbReference type="InterPro" id="IPR011990">
    <property type="entry name" value="TPR-like_helical_dom_sf"/>
</dbReference>
<proteinExistence type="predicted"/>
<feature type="repeat" description="TPR" evidence="3">
    <location>
        <begin position="66"/>
        <end position="99"/>
    </location>
</feature>
<keyword evidence="2 3" id="KW-0802">TPR repeat</keyword>
<dbReference type="InterPro" id="IPR013360">
    <property type="entry name" value="Pilus_4_PilW"/>
</dbReference>
<protein>
    <submittedName>
        <fullName evidence="5">Type IV pilus biogenesis/stability protein PilW</fullName>
    </submittedName>
</protein>
<dbReference type="InterPro" id="IPR019734">
    <property type="entry name" value="TPR_rpt"/>
</dbReference>
<sequence length="283" mass="31177">MPPAASSLARSRIGRGVHSARPTRSPLHSGVEGEKMRGLIATVGLALGLIAGGLATPVLAEPGDVATLRTQLAAGYFKRGQYGVAIDEANRAITANPRYAEAYNVLGLIYAELKEDQKARDNFQKALTLSPDNPNINHNYGWFLCDRGQYDEGILYYLNALKDKLYTTPDKTLVNAGQCAFQAGKMTAAQDYFERALAYRQDNLQARLWLVELGLKKGDPVLAKQNYAELQKRLPESAESLWLGVRVERMAGNKAVESRMAAKLRNQFPESVETTKLLNGKYD</sequence>
<evidence type="ECO:0000256" key="2">
    <source>
        <dbReference type="ARBA" id="ARBA00022803"/>
    </source>
</evidence>
<dbReference type="Pfam" id="PF13432">
    <property type="entry name" value="TPR_16"/>
    <property type="match status" value="1"/>
</dbReference>
<evidence type="ECO:0000313" key="6">
    <source>
        <dbReference type="Proteomes" id="UP000310016"/>
    </source>
</evidence>
<evidence type="ECO:0000256" key="1">
    <source>
        <dbReference type="ARBA" id="ARBA00022737"/>
    </source>
</evidence>
<dbReference type="Proteomes" id="UP000310016">
    <property type="component" value="Unassembled WGS sequence"/>
</dbReference>
<feature type="repeat" description="TPR" evidence="3">
    <location>
        <begin position="100"/>
        <end position="133"/>
    </location>
</feature>
<dbReference type="NCBIfam" id="TIGR02521">
    <property type="entry name" value="type_IV_pilW"/>
    <property type="match status" value="1"/>
</dbReference>
<dbReference type="PROSITE" id="PS50293">
    <property type="entry name" value="TPR_REGION"/>
    <property type="match status" value="1"/>
</dbReference>
<dbReference type="Gene3D" id="1.25.40.10">
    <property type="entry name" value="Tetratricopeptide repeat domain"/>
    <property type="match status" value="1"/>
</dbReference>
<dbReference type="EMBL" id="SUMF01000003">
    <property type="protein sequence ID" value="TJZ76294.1"/>
    <property type="molecule type" value="Genomic_DNA"/>
</dbReference>